<keyword evidence="2" id="KW-1185">Reference proteome</keyword>
<sequence length="42" mass="4793">MARRVSAKDIRGQCQTVSLALRKFISKIQKNSEFDPELSRAI</sequence>
<accession>A0A975BI62</accession>
<reference evidence="1" key="1">
    <citation type="journal article" date="2021" name="Microb. Physiol.">
        <title>Proteogenomic Insights into the Physiology of Marine, Sulfate-Reducing, Filamentous Desulfonema limicola and Desulfonema magnum.</title>
        <authorList>
            <person name="Schnaars V."/>
            <person name="Wohlbrand L."/>
            <person name="Scheve S."/>
            <person name="Hinrichs C."/>
            <person name="Reinhardt R."/>
            <person name="Rabus R."/>
        </authorList>
    </citation>
    <scope>NUCLEOTIDE SEQUENCE</scope>
    <source>
        <strain evidence="1">4be13</strain>
    </source>
</reference>
<dbReference type="KEGG" id="dmm:dnm_019740"/>
<dbReference type="Proteomes" id="UP000663722">
    <property type="component" value="Chromosome"/>
</dbReference>
<evidence type="ECO:0000313" key="1">
    <source>
        <dbReference type="EMBL" id="QTA85957.1"/>
    </source>
</evidence>
<dbReference type="EMBL" id="CP061800">
    <property type="protein sequence ID" value="QTA85957.1"/>
    <property type="molecule type" value="Genomic_DNA"/>
</dbReference>
<protein>
    <submittedName>
        <fullName evidence="1">Uncharacterized protein</fullName>
    </submittedName>
</protein>
<evidence type="ECO:0000313" key="2">
    <source>
        <dbReference type="Proteomes" id="UP000663722"/>
    </source>
</evidence>
<proteinExistence type="predicted"/>
<gene>
    <name evidence="1" type="ORF">dnm_019740</name>
</gene>
<dbReference type="AlphaFoldDB" id="A0A975BI62"/>
<organism evidence="1 2">
    <name type="scientific">Desulfonema magnum</name>
    <dbReference type="NCBI Taxonomy" id="45655"/>
    <lineage>
        <taxon>Bacteria</taxon>
        <taxon>Pseudomonadati</taxon>
        <taxon>Thermodesulfobacteriota</taxon>
        <taxon>Desulfobacteria</taxon>
        <taxon>Desulfobacterales</taxon>
        <taxon>Desulfococcaceae</taxon>
        <taxon>Desulfonema</taxon>
    </lineage>
</organism>
<name>A0A975BI62_9BACT</name>